<dbReference type="Proteomes" id="UP001152024">
    <property type="component" value="Unassembled WGS sequence"/>
</dbReference>
<keyword evidence="2" id="KW-0732">Signal</keyword>
<sequence>MRPSIIHSITLGLASLAAVEGSACKPRSQTSGLSSIASTTQIDTTTTQITATTETLDTSTSTVESVVTDSTATTESTVITEPTTTEESTTTAESTATTDVTVTTDATASSEATSVTETTEAPSTIATTTTEATTTTAEPEPPMTTFTIIASGGEVSGMTMSLSRTTPVFIFDSRSSEGFSLTFFTVDPTNGQLLSDGTRPVCAYYSTGGSTVGVLRPCDNPPNRQEDEIVCEPPARNGDTLRCSAPGTSCGSSMAGINCVRLGVDYDMPSVLFNAVLNKYISALGAQDSGMTFKAQSI</sequence>
<keyword evidence="4" id="KW-1185">Reference proteome</keyword>
<accession>A0ABQ8RPB6</accession>
<organism evidence="3 4">
    <name type="scientific">Fusarium equiseti</name>
    <name type="common">Fusarium scirpi</name>
    <dbReference type="NCBI Taxonomy" id="61235"/>
    <lineage>
        <taxon>Eukaryota</taxon>
        <taxon>Fungi</taxon>
        <taxon>Dikarya</taxon>
        <taxon>Ascomycota</taxon>
        <taxon>Pezizomycotina</taxon>
        <taxon>Sordariomycetes</taxon>
        <taxon>Hypocreomycetidae</taxon>
        <taxon>Hypocreales</taxon>
        <taxon>Nectriaceae</taxon>
        <taxon>Fusarium</taxon>
        <taxon>Fusarium incarnatum-equiseti species complex</taxon>
    </lineage>
</organism>
<dbReference type="EMBL" id="JAOQBH010000002">
    <property type="protein sequence ID" value="KAJ4139686.1"/>
    <property type="molecule type" value="Genomic_DNA"/>
</dbReference>
<feature type="region of interest" description="Disordered" evidence="1">
    <location>
        <begin position="55"/>
        <end position="144"/>
    </location>
</feature>
<proteinExistence type="predicted"/>
<gene>
    <name evidence="3" type="ORF">NW768_001027</name>
</gene>
<protein>
    <submittedName>
        <fullName evidence="3">Uncharacterized protein</fullName>
    </submittedName>
</protein>
<evidence type="ECO:0000313" key="4">
    <source>
        <dbReference type="Proteomes" id="UP001152024"/>
    </source>
</evidence>
<evidence type="ECO:0000256" key="2">
    <source>
        <dbReference type="SAM" id="SignalP"/>
    </source>
</evidence>
<name>A0ABQ8RPB6_FUSEQ</name>
<evidence type="ECO:0000256" key="1">
    <source>
        <dbReference type="SAM" id="MobiDB-lite"/>
    </source>
</evidence>
<evidence type="ECO:0000313" key="3">
    <source>
        <dbReference type="EMBL" id="KAJ4139686.1"/>
    </source>
</evidence>
<feature type="signal peptide" evidence="2">
    <location>
        <begin position="1"/>
        <end position="21"/>
    </location>
</feature>
<comment type="caution">
    <text evidence="3">The sequence shown here is derived from an EMBL/GenBank/DDBJ whole genome shotgun (WGS) entry which is preliminary data.</text>
</comment>
<reference evidence="3" key="1">
    <citation type="submission" date="2022-09" db="EMBL/GenBank/DDBJ databases">
        <title>Fusarium specimens isolated from Avocado Roots.</title>
        <authorList>
            <person name="Stajich J."/>
            <person name="Roper C."/>
            <person name="Heimlech-Rivalta G."/>
        </authorList>
    </citation>
    <scope>NUCLEOTIDE SEQUENCE</scope>
    <source>
        <strain evidence="3">CF00095</strain>
    </source>
</reference>
<feature type="chain" id="PRO_5045946792" evidence="2">
    <location>
        <begin position="22"/>
        <end position="298"/>
    </location>
</feature>